<dbReference type="Gene3D" id="3.30.43.10">
    <property type="entry name" value="Uridine Diphospho-n-acetylenolpyruvylglucosamine Reductase, domain 2"/>
    <property type="match status" value="1"/>
</dbReference>
<protein>
    <recommendedName>
        <fullName evidence="3">FAD-binding PCMH-type domain-containing protein</fullName>
    </recommendedName>
</protein>
<evidence type="ECO:0000313" key="7">
    <source>
        <dbReference type="Proteomes" id="UP000325113"/>
    </source>
</evidence>
<name>A0A5A8D7G0_CAFRO</name>
<accession>A0A5A8D7G0</accession>
<dbReference type="GO" id="GO:0071949">
    <property type="term" value="F:FAD binding"/>
    <property type="evidence" value="ECO:0007669"/>
    <property type="project" value="InterPro"/>
</dbReference>
<dbReference type="EMBL" id="VLTL01000117">
    <property type="protein sequence ID" value="KAA0159911.1"/>
    <property type="molecule type" value="Genomic_DNA"/>
</dbReference>
<feature type="region of interest" description="Disordered" evidence="2">
    <location>
        <begin position="407"/>
        <end position="431"/>
    </location>
</feature>
<dbReference type="Gene3D" id="3.30.465.10">
    <property type="match status" value="1"/>
</dbReference>
<dbReference type="InterPro" id="IPR016167">
    <property type="entry name" value="FAD-bd_PCMH_sub1"/>
</dbReference>
<dbReference type="InterPro" id="IPR036318">
    <property type="entry name" value="FAD-bd_PCMH-like_sf"/>
</dbReference>
<gene>
    <name evidence="5" type="ORF">FNF28_05602</name>
    <name evidence="4" type="ORF">FNF31_05536</name>
</gene>
<evidence type="ECO:0000259" key="3">
    <source>
        <dbReference type="PROSITE" id="PS51387"/>
    </source>
</evidence>
<dbReference type="InterPro" id="IPR016169">
    <property type="entry name" value="FAD-bd_PCMH_sub2"/>
</dbReference>
<feature type="compositionally biased region" description="Pro residues" evidence="2">
    <location>
        <begin position="417"/>
        <end position="428"/>
    </location>
</feature>
<dbReference type="GO" id="GO:0003885">
    <property type="term" value="F:D-arabinono-1,4-lactone oxidase activity"/>
    <property type="evidence" value="ECO:0007669"/>
    <property type="project" value="InterPro"/>
</dbReference>
<dbReference type="PANTHER" id="PTHR43762">
    <property type="entry name" value="L-GULONOLACTONE OXIDASE"/>
    <property type="match status" value="1"/>
</dbReference>
<keyword evidence="1" id="KW-0560">Oxidoreductase</keyword>
<dbReference type="Pfam" id="PF01565">
    <property type="entry name" value="FAD_binding_4"/>
    <property type="match status" value="1"/>
</dbReference>
<reference evidence="6 7" key="1">
    <citation type="submission" date="2019-07" db="EMBL/GenBank/DDBJ databases">
        <title>Genomes of Cafeteria roenbergensis.</title>
        <authorList>
            <person name="Fischer M.G."/>
            <person name="Hackl T."/>
            <person name="Roman M."/>
        </authorList>
    </citation>
    <scope>NUCLEOTIDE SEQUENCE [LARGE SCALE GENOMIC DNA]</scope>
    <source>
        <strain evidence="4 7">Cflag</strain>
        <strain evidence="5 6">RCC970-E3</strain>
    </source>
</reference>
<feature type="domain" description="FAD-binding PCMH-type" evidence="3">
    <location>
        <begin position="8"/>
        <end position="184"/>
    </location>
</feature>
<dbReference type="AlphaFoldDB" id="A0A5A8D7G0"/>
<evidence type="ECO:0000256" key="1">
    <source>
        <dbReference type="ARBA" id="ARBA00023002"/>
    </source>
</evidence>
<dbReference type="Pfam" id="PF04030">
    <property type="entry name" value="ALO"/>
    <property type="match status" value="1"/>
</dbReference>
<dbReference type="GO" id="GO:0016020">
    <property type="term" value="C:membrane"/>
    <property type="evidence" value="ECO:0007669"/>
    <property type="project" value="InterPro"/>
</dbReference>
<comment type="caution">
    <text evidence="5">The sequence shown here is derived from an EMBL/GenBank/DDBJ whole genome shotgun (WGS) entry which is preliminary data.</text>
</comment>
<evidence type="ECO:0000256" key="2">
    <source>
        <dbReference type="SAM" id="MobiDB-lite"/>
    </source>
</evidence>
<dbReference type="InterPro" id="IPR007173">
    <property type="entry name" value="ALO_C"/>
</dbReference>
<dbReference type="Proteomes" id="UP000324907">
    <property type="component" value="Unassembled WGS sequence"/>
</dbReference>
<dbReference type="SUPFAM" id="SSF56176">
    <property type="entry name" value="FAD-binding/transporter-associated domain-like"/>
    <property type="match status" value="1"/>
</dbReference>
<evidence type="ECO:0000313" key="6">
    <source>
        <dbReference type="Proteomes" id="UP000324907"/>
    </source>
</evidence>
<dbReference type="PROSITE" id="PS51387">
    <property type="entry name" value="FAD_PCMH"/>
    <property type="match status" value="1"/>
</dbReference>
<proteinExistence type="predicted"/>
<dbReference type="InterPro" id="IPR006094">
    <property type="entry name" value="Oxid_FAD_bind_N"/>
</dbReference>
<dbReference type="InterPro" id="IPR016166">
    <property type="entry name" value="FAD-bd_PCMH"/>
</dbReference>
<dbReference type="InterPro" id="IPR010031">
    <property type="entry name" value="FAD_lactone_oxidase-like"/>
</dbReference>
<evidence type="ECO:0000313" key="5">
    <source>
        <dbReference type="EMBL" id="KAA0159911.1"/>
    </source>
</evidence>
<dbReference type="EMBL" id="VLTM01000071">
    <property type="protein sequence ID" value="KAA0158121.1"/>
    <property type="molecule type" value="Genomic_DNA"/>
</dbReference>
<organism evidence="5 6">
    <name type="scientific">Cafeteria roenbergensis</name>
    <name type="common">Marine flagellate</name>
    <dbReference type="NCBI Taxonomy" id="33653"/>
    <lineage>
        <taxon>Eukaryota</taxon>
        <taxon>Sar</taxon>
        <taxon>Stramenopiles</taxon>
        <taxon>Bigyra</taxon>
        <taxon>Opalozoa</taxon>
        <taxon>Bicosoecida</taxon>
        <taxon>Cafeteriaceae</taxon>
        <taxon>Cafeteria</taxon>
    </lineage>
</organism>
<dbReference type="Proteomes" id="UP000325113">
    <property type="component" value="Unassembled WGS sequence"/>
</dbReference>
<dbReference type="PANTHER" id="PTHR43762:SF1">
    <property type="entry name" value="D-ARABINONO-1,4-LACTONE OXIDASE"/>
    <property type="match status" value="1"/>
</dbReference>
<dbReference type="PIRSF" id="PIRSF000136">
    <property type="entry name" value="LGO_GLO"/>
    <property type="match status" value="1"/>
</dbReference>
<evidence type="ECO:0000313" key="4">
    <source>
        <dbReference type="EMBL" id="KAA0158121.1"/>
    </source>
</evidence>
<sequence length="636" mass="66821">MVNWSGTESARAGRSYLPESNEQVAAVLAEHHAAGAPIRPIGSSISPNGIGLPTDGGSSISIALMDKVLAVDREARTVTVQAGARVQAVVDALAEFGLTLENYASIAEQQLGGFTQVSAHGTGALVPPVDDQVLALTLVTADGAVLRLRADAESDEERRLFRLARVGLGALGVVTELTLRVVPRHLLREVAWIISRKEACDPTLNAAMIRRHRHVRYMWVPYTDDVIVVASDAVATDPRAAVPAAGRAHSAAGAAAPAAGLGDGKDGDLGLQGTAAAGPLAAWPVAGSAEAVAAEALEQWAKEPLRDLLAELSREALKQAGAASLAADVAALRERRGEAEEAGSEGALRERAARLVEAAEAAVAGDIASLSAAGLRHRLLGFGPLDTGLVRRVNLAEARYYRRACGRERERGGPTGPGAPPGALPPGVPDGARVRYDWSDRVLGFDCGGAQWVNEVALPAGSWSAPDSQGSEFVRRVLEDVVERRGLPAPSPIEQRWTAATSSPMSPAAAGRWAKDGAATPADAIFSWVGIIQYMPREDDARQRASVTAAFKSDYEAACRRELWADFRAAQHWAKIDLDGLAPEERGEALQSLAKDFDLQAFEDARAVLDPRGILVGPRLASTVLAAAALAQTSRA</sequence>